<dbReference type="EMBL" id="JAIZAY010000001">
    <property type="protein sequence ID" value="KAJ8049636.1"/>
    <property type="molecule type" value="Genomic_DNA"/>
</dbReference>
<dbReference type="PANTHER" id="PTHR47331:SF3">
    <property type="match status" value="1"/>
</dbReference>
<keyword evidence="2" id="KW-1185">Reference proteome</keyword>
<organism evidence="1 2">
    <name type="scientific">Holothuria leucospilota</name>
    <name type="common">Black long sea cucumber</name>
    <name type="synonym">Mertensiothuria leucospilota</name>
    <dbReference type="NCBI Taxonomy" id="206669"/>
    <lineage>
        <taxon>Eukaryota</taxon>
        <taxon>Metazoa</taxon>
        <taxon>Echinodermata</taxon>
        <taxon>Eleutherozoa</taxon>
        <taxon>Echinozoa</taxon>
        <taxon>Holothuroidea</taxon>
        <taxon>Aspidochirotacea</taxon>
        <taxon>Aspidochirotida</taxon>
        <taxon>Holothuriidae</taxon>
        <taxon>Holothuria</taxon>
    </lineage>
</organism>
<name>A0A9Q1HLC8_HOLLE</name>
<comment type="caution">
    <text evidence="1">The sequence shown here is derived from an EMBL/GenBank/DDBJ whole genome shotgun (WGS) entry which is preliminary data.</text>
</comment>
<accession>A0A9Q1HLC8</accession>
<gene>
    <name evidence="1" type="ORF">HOLleu_02471</name>
</gene>
<dbReference type="OrthoDB" id="8938299at2759"/>
<sequence>MCDLEGHNTSLLPKVFTQKKIPVCKDDIVTQEDLKKWPYLSRISIPNSKSHGGGNPYCNNVHKAMEPWDIINSQDDEPSAIRTCLEWVVNGPVISGKKALINYITLKTIDDMLTSQFNLDFTERISEEKPEKSRDYHLFLHQLEKSAKMADGHYETAFPLMDENLCTPNNKALVTQWAYNMKHFQKDSKYPEDYKSSMQGLCDKGYAAQMTDEQLCHDDTMVCTTPRKGKYGQYSTAQPD</sequence>
<proteinExistence type="predicted"/>
<protein>
    <submittedName>
        <fullName evidence="1">Uncharacterized protein</fullName>
    </submittedName>
</protein>
<dbReference type="PANTHER" id="PTHR47331">
    <property type="entry name" value="PHD-TYPE DOMAIN-CONTAINING PROTEIN"/>
    <property type="match status" value="1"/>
</dbReference>
<evidence type="ECO:0000313" key="2">
    <source>
        <dbReference type="Proteomes" id="UP001152320"/>
    </source>
</evidence>
<reference evidence="1" key="1">
    <citation type="submission" date="2021-10" db="EMBL/GenBank/DDBJ databases">
        <title>Tropical sea cucumber genome reveals ecological adaptation and Cuvierian tubules defense mechanism.</title>
        <authorList>
            <person name="Chen T."/>
        </authorList>
    </citation>
    <scope>NUCLEOTIDE SEQUENCE</scope>
    <source>
        <strain evidence="1">Nanhai2018</strain>
        <tissue evidence="1">Muscle</tissue>
    </source>
</reference>
<evidence type="ECO:0000313" key="1">
    <source>
        <dbReference type="EMBL" id="KAJ8049636.1"/>
    </source>
</evidence>
<dbReference type="AlphaFoldDB" id="A0A9Q1HLC8"/>
<dbReference type="Proteomes" id="UP001152320">
    <property type="component" value="Chromosome 1"/>
</dbReference>